<comment type="subcellular location">
    <subcellularLocation>
        <location evidence="1">Cell membrane</location>
        <topology evidence="1">Multi-pass membrane protein</topology>
    </subcellularLocation>
</comment>
<evidence type="ECO:0000313" key="8">
    <source>
        <dbReference type="EMBL" id="QFU17393.1"/>
    </source>
</evidence>
<keyword evidence="4 7" id="KW-1133">Transmembrane helix</keyword>
<dbReference type="PIRSF" id="PIRSF035875">
    <property type="entry name" value="RNase_BN"/>
    <property type="match status" value="1"/>
</dbReference>
<proteinExistence type="predicted"/>
<dbReference type="PANTHER" id="PTHR30213:SF0">
    <property type="entry name" value="UPF0761 MEMBRANE PROTEIN YIHY"/>
    <property type="match status" value="1"/>
</dbReference>
<evidence type="ECO:0000256" key="3">
    <source>
        <dbReference type="ARBA" id="ARBA00022692"/>
    </source>
</evidence>
<keyword evidence="3 7" id="KW-0812">Transmembrane</keyword>
<feature type="transmembrane region" description="Helical" evidence="7">
    <location>
        <begin position="160"/>
        <end position="188"/>
    </location>
</feature>
<evidence type="ECO:0000256" key="5">
    <source>
        <dbReference type="ARBA" id="ARBA00023136"/>
    </source>
</evidence>
<feature type="region of interest" description="Disordered" evidence="6">
    <location>
        <begin position="1"/>
        <end position="21"/>
    </location>
</feature>
<name>A0A5P9JY81_9HYPH</name>
<protein>
    <submittedName>
        <fullName evidence="8">YihY family inner membrane protein</fullName>
    </submittedName>
</protein>
<dbReference type="Pfam" id="PF03631">
    <property type="entry name" value="Virul_fac_BrkB"/>
    <property type="match status" value="1"/>
</dbReference>
<evidence type="ECO:0000313" key="9">
    <source>
        <dbReference type="Proteomes" id="UP000325614"/>
    </source>
</evidence>
<dbReference type="KEGG" id="mico:GDR74_14850"/>
<evidence type="ECO:0000256" key="2">
    <source>
        <dbReference type="ARBA" id="ARBA00022475"/>
    </source>
</evidence>
<dbReference type="NCBIfam" id="TIGR00765">
    <property type="entry name" value="yihY_not_rbn"/>
    <property type="match status" value="1"/>
</dbReference>
<gene>
    <name evidence="8" type="ORF">GDR74_14850</name>
</gene>
<organism evidence="8 9">
    <name type="scientific">Microvirga thermotolerans</name>
    <dbReference type="NCBI Taxonomy" id="2651334"/>
    <lineage>
        <taxon>Bacteria</taxon>
        <taxon>Pseudomonadati</taxon>
        <taxon>Pseudomonadota</taxon>
        <taxon>Alphaproteobacteria</taxon>
        <taxon>Hyphomicrobiales</taxon>
        <taxon>Methylobacteriaceae</taxon>
        <taxon>Microvirga</taxon>
    </lineage>
</organism>
<feature type="transmembrane region" description="Helical" evidence="7">
    <location>
        <begin position="50"/>
        <end position="79"/>
    </location>
</feature>
<evidence type="ECO:0000256" key="1">
    <source>
        <dbReference type="ARBA" id="ARBA00004651"/>
    </source>
</evidence>
<feature type="transmembrane region" description="Helical" evidence="7">
    <location>
        <begin position="123"/>
        <end position="148"/>
    </location>
</feature>
<feature type="transmembrane region" description="Helical" evidence="7">
    <location>
        <begin position="200"/>
        <end position="223"/>
    </location>
</feature>
<feature type="transmembrane region" description="Helical" evidence="7">
    <location>
        <begin position="270"/>
        <end position="292"/>
    </location>
</feature>
<dbReference type="InterPro" id="IPR017039">
    <property type="entry name" value="Virul_fac_BrkB"/>
</dbReference>
<sequence length="330" mass="35898">MSEAVSDRANHLRARERGRGREAERPHHIPWLGWKDILLRLWGEILEDRLGTVAAATAFFILLSLFPALAALVSLYGLVADPIAIGEHLADMEGYVPAAVIDLVGAELQRLIGNRTSTLGLGFAGGVLLALWSANSGMRALLGALNVAYDETEKRSFLRLLLVSLCFTLGAIVFIIVLINLVVGVPLLVRFLHLGFAGEALIAVLPALLMFGVALFGLAMLYRYGPSRRVARWRWITPGSVVAAALWLVFSILFSWYLSNWADYSATYGSLGTIIGVMMWLYLSLWVVLVGAEINAEIEHQTAQDTTAGPERPLGERGASMADDVGEARA</sequence>
<reference evidence="8 9" key="1">
    <citation type="submission" date="2019-10" db="EMBL/GenBank/DDBJ databases">
        <title>Isolation, Identification of Microvirga thermotolerans HR1, a novel thermophilic bacterium and Comparative Genomics of the genus Microvirga.</title>
        <authorList>
            <person name="Li J."/>
            <person name="Zhang W."/>
            <person name="Lin M."/>
            <person name="Wang J."/>
        </authorList>
    </citation>
    <scope>NUCLEOTIDE SEQUENCE [LARGE SCALE GENOMIC DNA]</scope>
    <source>
        <strain evidence="8 9">HR1</strain>
    </source>
</reference>
<dbReference type="PANTHER" id="PTHR30213">
    <property type="entry name" value="INNER MEMBRANE PROTEIN YHJD"/>
    <property type="match status" value="1"/>
</dbReference>
<keyword evidence="9" id="KW-1185">Reference proteome</keyword>
<dbReference type="Proteomes" id="UP000325614">
    <property type="component" value="Chromosome"/>
</dbReference>
<keyword evidence="2" id="KW-1003">Cell membrane</keyword>
<dbReference type="EMBL" id="CP045423">
    <property type="protein sequence ID" value="QFU17393.1"/>
    <property type="molecule type" value="Genomic_DNA"/>
</dbReference>
<evidence type="ECO:0000256" key="7">
    <source>
        <dbReference type="SAM" id="Phobius"/>
    </source>
</evidence>
<dbReference type="RefSeq" id="WP_152587028.1">
    <property type="nucleotide sequence ID" value="NZ_CP045423.1"/>
</dbReference>
<accession>A0A5P9JY81</accession>
<feature type="region of interest" description="Disordered" evidence="6">
    <location>
        <begin position="301"/>
        <end position="330"/>
    </location>
</feature>
<evidence type="ECO:0000256" key="6">
    <source>
        <dbReference type="SAM" id="MobiDB-lite"/>
    </source>
</evidence>
<feature type="transmembrane region" description="Helical" evidence="7">
    <location>
        <begin position="235"/>
        <end position="258"/>
    </location>
</feature>
<evidence type="ECO:0000256" key="4">
    <source>
        <dbReference type="ARBA" id="ARBA00022989"/>
    </source>
</evidence>
<keyword evidence="5 7" id="KW-0472">Membrane</keyword>
<dbReference type="GO" id="GO:0005886">
    <property type="term" value="C:plasma membrane"/>
    <property type="evidence" value="ECO:0007669"/>
    <property type="project" value="UniProtKB-SubCell"/>
</dbReference>
<dbReference type="AlphaFoldDB" id="A0A5P9JY81"/>